<evidence type="ECO:0000313" key="5">
    <source>
        <dbReference type="EMBL" id="CCE86475.1"/>
    </source>
</evidence>
<dbReference type="eggNOG" id="KOG4569">
    <property type="taxonomic scope" value="Eukaryota"/>
</dbReference>
<evidence type="ECO:0000256" key="3">
    <source>
        <dbReference type="SAM" id="SignalP"/>
    </source>
</evidence>
<name>G8Y0X2_PICSO</name>
<sequence>MKYIYIVLSLLIPSIVYSAPTGEVSSYYQSLATYAHIASVAYCIKDGLESGKLGSPETGCSKEVCQSDDLKNIEIIKTFNFNDLGDVGSGLYGVDHDKERILLVFRGTASTRDWVGNIDTFPVKYEPIMNYDYNTNQAIECNGCRVHRGFYTFLKTNCPQIISEVIALKEKHPGYKLVVLGHSLGAALTLLTGIEFQLMGLNPLVISYAGPKVGNSDMTNFVNEIFSTQSVNDYIDETGEIDQGLIRVVHSGDIVPKLPPLGSFDHCGVEFRITKKELPHEASDIEKSDWRASSQLSEAEIATFNGIGPGKLWPNSLGKYEHAHYFVRMTGCGDEN</sequence>
<evidence type="ECO:0000256" key="2">
    <source>
        <dbReference type="ARBA" id="ARBA00022801"/>
    </source>
</evidence>
<dbReference type="OrthoDB" id="406844at2759"/>
<dbReference type="Gene3D" id="3.40.50.1820">
    <property type="entry name" value="alpha/beta hydrolase"/>
    <property type="match status" value="1"/>
</dbReference>
<dbReference type="PANTHER" id="PTHR46640">
    <property type="entry name" value="TRIACYLGLYCEROL LIPASE, PUTATIVE (AFU_ORTHOLOGUE AFUA_6G06510)-RELATED"/>
    <property type="match status" value="1"/>
</dbReference>
<organism evidence="5 6">
    <name type="scientific">Pichia sorbitophila (strain ATCC MYA-4447 / BCRC 22081 / CBS 7064 / NBRC 10061 / NRRL Y-12695)</name>
    <name type="common">Hybrid yeast</name>
    <dbReference type="NCBI Taxonomy" id="559304"/>
    <lineage>
        <taxon>Eukaryota</taxon>
        <taxon>Fungi</taxon>
        <taxon>Dikarya</taxon>
        <taxon>Ascomycota</taxon>
        <taxon>Saccharomycotina</taxon>
        <taxon>Pichiomycetes</taxon>
        <taxon>Debaryomycetaceae</taxon>
        <taxon>Millerozyma</taxon>
    </lineage>
</organism>
<dbReference type="PANTHER" id="PTHR46640:SF3">
    <property type="entry name" value="LIPASE LIH1-RELATED"/>
    <property type="match status" value="1"/>
</dbReference>
<dbReference type="InterPro" id="IPR051299">
    <property type="entry name" value="AB_hydrolase_lip/est"/>
</dbReference>
<dbReference type="EC" id="3.1.1.3" evidence="1"/>
<dbReference type="Pfam" id="PF01764">
    <property type="entry name" value="Lipase_3"/>
    <property type="match status" value="1"/>
</dbReference>
<keyword evidence="6" id="KW-1185">Reference proteome</keyword>
<keyword evidence="2" id="KW-0378">Hydrolase</keyword>
<accession>G8Y0X2</accession>
<protein>
    <recommendedName>
        <fullName evidence="1">triacylglycerol lipase</fullName>
        <ecNumber evidence="1">3.1.1.3</ecNumber>
    </recommendedName>
</protein>
<dbReference type="HOGENOM" id="CLU_032957_3_0_1"/>
<evidence type="ECO:0000256" key="1">
    <source>
        <dbReference type="ARBA" id="ARBA00013279"/>
    </source>
</evidence>
<dbReference type="FunCoup" id="G8Y0X2">
    <property type="interactions" value="21"/>
</dbReference>
<dbReference type="OMA" id="YEHRAYF"/>
<dbReference type="Proteomes" id="UP000005222">
    <property type="component" value="Chromosome N"/>
</dbReference>
<dbReference type="InterPro" id="IPR002921">
    <property type="entry name" value="Fungal_lipase-type"/>
</dbReference>
<keyword evidence="3" id="KW-0732">Signal</keyword>
<dbReference type="InParanoid" id="G8Y0X2"/>
<dbReference type="InterPro" id="IPR029058">
    <property type="entry name" value="AB_hydrolase_fold"/>
</dbReference>
<dbReference type="GO" id="GO:0006629">
    <property type="term" value="P:lipid metabolic process"/>
    <property type="evidence" value="ECO:0007669"/>
    <property type="project" value="InterPro"/>
</dbReference>
<feature type="signal peptide" evidence="3">
    <location>
        <begin position="1"/>
        <end position="18"/>
    </location>
</feature>
<gene>
    <name evidence="5" type="primary">Piso0_004966</name>
    <name evidence="5" type="ORF">GNLVRS01_PISO0N04985g</name>
</gene>
<dbReference type="AlphaFoldDB" id="G8Y0X2"/>
<evidence type="ECO:0000259" key="4">
    <source>
        <dbReference type="Pfam" id="PF01764"/>
    </source>
</evidence>
<feature type="chain" id="PRO_5003518984" description="triacylglycerol lipase" evidence="3">
    <location>
        <begin position="19"/>
        <end position="336"/>
    </location>
</feature>
<dbReference type="SUPFAM" id="SSF53474">
    <property type="entry name" value="alpha/beta-Hydrolases"/>
    <property type="match status" value="1"/>
</dbReference>
<dbReference type="EMBL" id="FO082046">
    <property type="protein sequence ID" value="CCE86475.1"/>
    <property type="molecule type" value="Genomic_DNA"/>
</dbReference>
<dbReference type="STRING" id="559304.G8Y0X2"/>
<dbReference type="GO" id="GO:0004806">
    <property type="term" value="F:triacylglycerol lipase activity"/>
    <property type="evidence" value="ECO:0007669"/>
    <property type="project" value="UniProtKB-EC"/>
</dbReference>
<evidence type="ECO:0000313" key="6">
    <source>
        <dbReference type="Proteomes" id="UP000005222"/>
    </source>
</evidence>
<dbReference type="CDD" id="cd00519">
    <property type="entry name" value="Lipase_3"/>
    <property type="match status" value="1"/>
</dbReference>
<reference evidence="5 6" key="1">
    <citation type="journal article" date="2012" name="G3 (Bethesda)">
        <title>Pichia sorbitophila, an interspecies yeast hybrid reveals early steps of genome resolution following polyploidization.</title>
        <authorList>
            <person name="Leh Louis V."/>
            <person name="Despons L."/>
            <person name="Friedrich A."/>
            <person name="Martin T."/>
            <person name="Durrens P."/>
            <person name="Casaregola S."/>
            <person name="Neuveglise C."/>
            <person name="Fairhead C."/>
            <person name="Marck C."/>
            <person name="Cruz J.A."/>
            <person name="Straub M.L."/>
            <person name="Kugler V."/>
            <person name="Sacerdot C."/>
            <person name="Uzunov Z."/>
            <person name="Thierry A."/>
            <person name="Weiss S."/>
            <person name="Bleykasten C."/>
            <person name="De Montigny J."/>
            <person name="Jacques N."/>
            <person name="Jung P."/>
            <person name="Lemaire M."/>
            <person name="Mallet S."/>
            <person name="Morel G."/>
            <person name="Richard G.F."/>
            <person name="Sarkar A."/>
            <person name="Savel G."/>
            <person name="Schacherer J."/>
            <person name="Seret M.L."/>
            <person name="Talla E."/>
            <person name="Samson G."/>
            <person name="Jubin C."/>
            <person name="Poulain J."/>
            <person name="Vacherie B."/>
            <person name="Barbe V."/>
            <person name="Pelletier E."/>
            <person name="Sherman D.J."/>
            <person name="Westhof E."/>
            <person name="Weissenbach J."/>
            <person name="Baret P.V."/>
            <person name="Wincker P."/>
            <person name="Gaillardin C."/>
            <person name="Dujon B."/>
            <person name="Souciet J.L."/>
        </authorList>
    </citation>
    <scope>NUCLEOTIDE SEQUENCE [LARGE SCALE GENOMIC DNA]</scope>
    <source>
        <strain evidence="6">ATCC MYA-4447 / BCRC 22081 / CBS 7064 / NBRC 10061 / NRRL Y-12695</strain>
    </source>
</reference>
<feature type="domain" description="Fungal lipase-type" evidence="4">
    <location>
        <begin position="103"/>
        <end position="261"/>
    </location>
</feature>
<proteinExistence type="predicted"/>